<dbReference type="RefSeq" id="WP_379597000.1">
    <property type="nucleotide sequence ID" value="NZ_JBHRTN010000011.1"/>
</dbReference>
<evidence type="ECO:0000313" key="1">
    <source>
        <dbReference type="EMBL" id="MFC3125949.1"/>
    </source>
</evidence>
<reference evidence="2" key="1">
    <citation type="journal article" date="2019" name="Int. J. Syst. Evol. Microbiol.">
        <title>The Global Catalogue of Microorganisms (GCM) 10K type strain sequencing project: providing services to taxonomists for standard genome sequencing and annotation.</title>
        <authorList>
            <consortium name="The Broad Institute Genomics Platform"/>
            <consortium name="The Broad Institute Genome Sequencing Center for Infectious Disease"/>
            <person name="Wu L."/>
            <person name="Ma J."/>
        </authorList>
    </citation>
    <scope>NUCLEOTIDE SEQUENCE [LARGE SCALE GENOMIC DNA]</scope>
    <source>
        <strain evidence="2">KCTC 52094</strain>
    </source>
</reference>
<dbReference type="EMBL" id="JBHRTN010000011">
    <property type="protein sequence ID" value="MFC3125949.1"/>
    <property type="molecule type" value="Genomic_DNA"/>
</dbReference>
<comment type="caution">
    <text evidence="1">The sequence shown here is derived from an EMBL/GenBank/DDBJ whole genome shotgun (WGS) entry which is preliminary data.</text>
</comment>
<keyword evidence="2" id="KW-1185">Reference proteome</keyword>
<sequence>MKRLAFRTGLAIGAALLAVQWLGLSTLSEPTDALPQEASR</sequence>
<organism evidence="1 2">
    <name type="scientific">Teichococcus globiformis</name>
    <dbReference type="NCBI Taxonomy" id="2307229"/>
    <lineage>
        <taxon>Bacteria</taxon>
        <taxon>Pseudomonadati</taxon>
        <taxon>Pseudomonadota</taxon>
        <taxon>Alphaproteobacteria</taxon>
        <taxon>Acetobacterales</taxon>
        <taxon>Roseomonadaceae</taxon>
        <taxon>Roseomonas</taxon>
    </lineage>
</organism>
<accession>A0ABV7G322</accession>
<gene>
    <name evidence="1" type="ORF">ACFOD4_12845</name>
</gene>
<name>A0ABV7G322_9PROT</name>
<dbReference type="Proteomes" id="UP001595593">
    <property type="component" value="Unassembled WGS sequence"/>
</dbReference>
<evidence type="ECO:0000313" key="2">
    <source>
        <dbReference type="Proteomes" id="UP001595593"/>
    </source>
</evidence>
<proteinExistence type="predicted"/>
<protein>
    <submittedName>
        <fullName evidence="1">Uncharacterized protein</fullName>
    </submittedName>
</protein>